<keyword evidence="1" id="KW-0645">Protease</keyword>
<dbReference type="RefSeq" id="WP_141768803.1">
    <property type="nucleotide sequence ID" value="NZ_FPKT01000014.1"/>
</dbReference>
<evidence type="ECO:0000256" key="1">
    <source>
        <dbReference type="ARBA" id="ARBA00022825"/>
    </source>
</evidence>
<accession>A0ABY1H5G9</accession>
<dbReference type="Proteomes" id="UP000182665">
    <property type="component" value="Unassembled WGS sequence"/>
</dbReference>
<reference evidence="2 3" key="1">
    <citation type="submission" date="2016-11" db="EMBL/GenBank/DDBJ databases">
        <authorList>
            <person name="Varghese N."/>
            <person name="Submissions S."/>
        </authorList>
    </citation>
    <scope>NUCLEOTIDE SEQUENCE [LARGE SCALE GENOMIC DNA]</scope>
    <source>
        <strain evidence="2 3">NFIX07</strain>
    </source>
</reference>
<evidence type="ECO:0008006" key="4">
    <source>
        <dbReference type="Google" id="ProtNLM"/>
    </source>
</evidence>
<gene>
    <name evidence="2" type="ORF">SAMN03097721_02556</name>
</gene>
<keyword evidence="3" id="KW-1185">Reference proteome</keyword>
<dbReference type="EMBL" id="FPKT01000014">
    <property type="protein sequence ID" value="SFZ79077.1"/>
    <property type="molecule type" value="Genomic_DNA"/>
</dbReference>
<dbReference type="InterPro" id="IPR043504">
    <property type="entry name" value="Peptidase_S1_PA_chymotrypsin"/>
</dbReference>
<organism evidence="2 3">
    <name type="scientific">Staphylococcus pasteuri</name>
    <dbReference type="NCBI Taxonomy" id="45972"/>
    <lineage>
        <taxon>Bacteria</taxon>
        <taxon>Bacillati</taxon>
        <taxon>Bacillota</taxon>
        <taxon>Bacilli</taxon>
        <taxon>Bacillales</taxon>
        <taxon>Staphylococcaceae</taxon>
        <taxon>Staphylococcus</taxon>
    </lineage>
</organism>
<dbReference type="Gene3D" id="2.40.10.10">
    <property type="entry name" value="Trypsin-like serine proteases"/>
    <property type="match status" value="2"/>
</dbReference>
<evidence type="ECO:0000313" key="2">
    <source>
        <dbReference type="EMBL" id="SFZ79077.1"/>
    </source>
</evidence>
<protein>
    <recommendedName>
        <fullName evidence="4">Serine protease</fullName>
    </recommendedName>
</protein>
<evidence type="ECO:0000313" key="3">
    <source>
        <dbReference type="Proteomes" id="UP000182665"/>
    </source>
</evidence>
<comment type="caution">
    <text evidence="2">The sequence shown here is derived from an EMBL/GenBank/DDBJ whole genome shotgun (WGS) entry which is preliminary data.</text>
</comment>
<name>A0ABY1H5G9_9STAP</name>
<dbReference type="InterPro" id="IPR009003">
    <property type="entry name" value="Peptidase_S1_PA"/>
</dbReference>
<keyword evidence="1" id="KW-0378">Hydrolase</keyword>
<dbReference type="SUPFAM" id="SSF50494">
    <property type="entry name" value="Trypsin-like serine proteases"/>
    <property type="match status" value="1"/>
</dbReference>
<sequence>MNGEEMVSNASVVFWKKKLLIITAAHSVFDWHYKKFAESISFFDYEGNEVNINRIVLSNNWVSEGILDFDTAILIPDKTNDCNYNKIYPKFFYDKEQKITVLYLKDKLFKKKLMCHEANTFEDYIYESSMIGVNLKAKEGYSGSPWYYKDEKGTYQITNTSLSFKKYKKLTFAPYWGMHMKDMFLFSENVNDVNEKYINHILY</sequence>
<proteinExistence type="predicted"/>
<keyword evidence="1" id="KW-0720">Serine protease</keyword>